<dbReference type="Pfam" id="PF00933">
    <property type="entry name" value="Glyco_hydro_3"/>
    <property type="match status" value="1"/>
</dbReference>
<dbReference type="SUPFAM" id="SSF51445">
    <property type="entry name" value="(Trans)glycosidases"/>
    <property type="match status" value="1"/>
</dbReference>
<feature type="domain" description="Fibronectin type III-like" evidence="4">
    <location>
        <begin position="675"/>
        <end position="744"/>
    </location>
</feature>
<name>A0ABS9HNR0_9GAMM</name>
<dbReference type="Proteomes" id="UP001430796">
    <property type="component" value="Unassembled WGS sequence"/>
</dbReference>
<dbReference type="InterPro" id="IPR002772">
    <property type="entry name" value="Glyco_hydro_3_C"/>
</dbReference>
<dbReference type="SUPFAM" id="SSF52279">
    <property type="entry name" value="Beta-D-glucan exohydrolase, C-terminal domain"/>
    <property type="match status" value="1"/>
</dbReference>
<evidence type="ECO:0000313" key="6">
    <source>
        <dbReference type="Proteomes" id="UP001430796"/>
    </source>
</evidence>
<evidence type="ECO:0000256" key="1">
    <source>
        <dbReference type="ARBA" id="ARBA00005336"/>
    </source>
</evidence>
<dbReference type="RefSeq" id="WP_237052614.1">
    <property type="nucleotide sequence ID" value="NZ_JAKJPO010000001.1"/>
</dbReference>
<dbReference type="InterPro" id="IPR026891">
    <property type="entry name" value="Fn3-like"/>
</dbReference>
<feature type="signal peptide" evidence="3">
    <location>
        <begin position="1"/>
        <end position="32"/>
    </location>
</feature>
<protein>
    <submittedName>
        <fullName evidence="5">Beta-glucosidase BglX</fullName>
        <ecNumber evidence="5">3.2.1.21</ecNumber>
    </submittedName>
</protein>
<keyword evidence="3" id="KW-0732">Signal</keyword>
<dbReference type="EMBL" id="JAKJPO010000001">
    <property type="protein sequence ID" value="MCF7220213.1"/>
    <property type="molecule type" value="Genomic_DNA"/>
</dbReference>
<dbReference type="InterPro" id="IPR013783">
    <property type="entry name" value="Ig-like_fold"/>
</dbReference>
<dbReference type="Pfam" id="PF01915">
    <property type="entry name" value="Glyco_hydro_3_C"/>
    <property type="match status" value="1"/>
</dbReference>
<dbReference type="InterPro" id="IPR036962">
    <property type="entry name" value="Glyco_hydro_3_N_sf"/>
</dbReference>
<accession>A0ABS9HNR0</accession>
<dbReference type="PANTHER" id="PTHR42715">
    <property type="entry name" value="BETA-GLUCOSIDASE"/>
    <property type="match status" value="1"/>
</dbReference>
<reference evidence="5" key="2">
    <citation type="submission" date="2022-01" db="EMBL/GenBank/DDBJ databases">
        <authorList>
            <person name="Zhou L.Y."/>
        </authorList>
    </citation>
    <scope>NUCLEOTIDE SEQUENCE</scope>
    <source>
        <strain evidence="5">TLK-CK17</strain>
    </source>
</reference>
<dbReference type="EC" id="3.2.1.21" evidence="5"/>
<comment type="similarity">
    <text evidence="1">Belongs to the glycosyl hydrolase 3 family.</text>
</comment>
<dbReference type="PANTHER" id="PTHR42715:SF10">
    <property type="entry name" value="BETA-GLUCOSIDASE"/>
    <property type="match status" value="1"/>
</dbReference>
<dbReference type="Gene3D" id="3.20.20.300">
    <property type="entry name" value="Glycoside hydrolase, family 3, N-terminal domain"/>
    <property type="match status" value="1"/>
</dbReference>
<evidence type="ECO:0000313" key="5">
    <source>
        <dbReference type="EMBL" id="MCF7220213.1"/>
    </source>
</evidence>
<evidence type="ECO:0000259" key="4">
    <source>
        <dbReference type="SMART" id="SM01217"/>
    </source>
</evidence>
<gene>
    <name evidence="5" type="primary">bglX</name>
    <name evidence="5" type="ORF">L3V18_00205</name>
</gene>
<dbReference type="InterPro" id="IPR036881">
    <property type="entry name" value="Glyco_hydro_3_C_sf"/>
</dbReference>
<evidence type="ECO:0000256" key="3">
    <source>
        <dbReference type="SAM" id="SignalP"/>
    </source>
</evidence>
<dbReference type="GO" id="GO:0008422">
    <property type="term" value="F:beta-glucosidase activity"/>
    <property type="evidence" value="ECO:0007669"/>
    <property type="project" value="UniProtKB-EC"/>
</dbReference>
<keyword evidence="2 5" id="KW-0378">Hydrolase</keyword>
<reference evidence="5" key="1">
    <citation type="submission" date="2022-01" db="EMBL/GenBank/DDBJ databases">
        <title>Lysobacter chinensis sp. nov., a bacterium isolated from cow dung compost.</title>
        <authorList>
            <person name="Liu Y."/>
        </authorList>
    </citation>
    <scope>NUCLEOTIDE SEQUENCE</scope>
    <source>
        <strain evidence="5">TLK-CK17</strain>
    </source>
</reference>
<keyword evidence="6" id="KW-1185">Reference proteome</keyword>
<proteinExistence type="inferred from homology"/>
<dbReference type="NCBIfam" id="NF011678">
    <property type="entry name" value="PRK15098.1"/>
    <property type="match status" value="1"/>
</dbReference>
<dbReference type="Gene3D" id="3.40.50.1700">
    <property type="entry name" value="Glycoside hydrolase family 3 C-terminal domain"/>
    <property type="match status" value="1"/>
</dbReference>
<dbReference type="Gene3D" id="2.60.40.10">
    <property type="entry name" value="Immunoglobulins"/>
    <property type="match status" value="1"/>
</dbReference>
<dbReference type="InterPro" id="IPR050288">
    <property type="entry name" value="Cellulose_deg_GH3"/>
</dbReference>
<dbReference type="InterPro" id="IPR001764">
    <property type="entry name" value="Glyco_hydro_3_N"/>
</dbReference>
<keyword evidence="5" id="KW-0326">Glycosidase</keyword>
<dbReference type="Pfam" id="PF14310">
    <property type="entry name" value="Fn3-like"/>
    <property type="match status" value="1"/>
</dbReference>
<dbReference type="SMART" id="SM01217">
    <property type="entry name" value="Fn3_like"/>
    <property type="match status" value="1"/>
</dbReference>
<evidence type="ECO:0000256" key="2">
    <source>
        <dbReference type="ARBA" id="ARBA00022801"/>
    </source>
</evidence>
<sequence>MITTVMGRVRSRAKLAAFAVALAIGWPATAAAAAPEDEAEAAFVESLLAKMTIEEKLGQLNQPRGRWGQTGPQVQEGGEDQIRAGRIGSYLGVHGADYTRRMQRIAVEESRLGIPLLFAHDVIHGFRTIFPVPLGESASFDVDAVERAARIAADEATAAGLHWTYAPMVDIARDPRWGRIVEGSGESAYLGSVLAAARVRGFQGEDLRADDTLMATAKHFVAYGAAEGGRDYNIADISERTLRDVYLPPFKAAADAGVQSMMAAFNEVDGVPMHANGRLIDGVLRDEWGWDGIMVSDYTGVLELIPHGVAANRADAGVLALEAGVDVDMVSDIYVDDLPAVVRAGGLDGAKVDEAVRRVLRAKYRLGLFDDPYRYSDEARERERILRPEYRAAARDVARKSMVLLKNDGDLLPLDRRTGTIAVIGPLADDKRVMLGGWAAAGRAEDAVTPLEGVREAVGPDVRVLHARGADVEGDDRSGFDEAVRIARQADVVLMFIGEHHDMSAEAHNRTTLDLPGVQEALVRAVHATGKPVVAVLFNGRPLSIGWLDGNVPSILEAWFPGIEAGHAIADVLFGDHNPAGRLPVTFPRNVGQIPIYHDHKNTGRPPSEQEKYTSKYIDVPWTPLYAFGHGLSYTTFVYSDLKVGPVENQAQVGTGKPVRVEVTVANTGRRAGDEVVQLYLRDDVASVTRPVKELRGFRRIHLQPGERRRVEFVLEPEALGFHGADGRIVVEPGTFTVFAGGSSDDVIETKFEVR</sequence>
<dbReference type="InterPro" id="IPR017853">
    <property type="entry name" value="GH"/>
</dbReference>
<dbReference type="PRINTS" id="PR00133">
    <property type="entry name" value="GLHYDRLASE3"/>
</dbReference>
<organism evidence="5 6">
    <name type="scientific">Marilutibacter chinensis</name>
    <dbReference type="NCBI Taxonomy" id="2912247"/>
    <lineage>
        <taxon>Bacteria</taxon>
        <taxon>Pseudomonadati</taxon>
        <taxon>Pseudomonadota</taxon>
        <taxon>Gammaproteobacteria</taxon>
        <taxon>Lysobacterales</taxon>
        <taxon>Lysobacteraceae</taxon>
        <taxon>Marilutibacter</taxon>
    </lineage>
</organism>
<comment type="caution">
    <text evidence="5">The sequence shown here is derived from an EMBL/GenBank/DDBJ whole genome shotgun (WGS) entry which is preliminary data.</text>
</comment>
<feature type="chain" id="PRO_5046819730" evidence="3">
    <location>
        <begin position="33"/>
        <end position="755"/>
    </location>
</feature>